<comment type="caution">
    <text evidence="2">The sequence shown here is derived from an EMBL/GenBank/DDBJ whole genome shotgun (WGS) entry which is preliminary data.</text>
</comment>
<dbReference type="Gene3D" id="3.30.420.10">
    <property type="entry name" value="Ribonuclease H-like superfamily/Ribonuclease H"/>
    <property type="match status" value="1"/>
</dbReference>
<dbReference type="Pfam" id="PF16087">
    <property type="entry name" value="DUF4817"/>
    <property type="match status" value="1"/>
</dbReference>
<evidence type="ECO:0000313" key="2">
    <source>
        <dbReference type="EMBL" id="CAH2088330.1"/>
    </source>
</evidence>
<evidence type="ECO:0000313" key="3">
    <source>
        <dbReference type="Proteomes" id="UP001153954"/>
    </source>
</evidence>
<dbReference type="InterPro" id="IPR032135">
    <property type="entry name" value="DUF4817"/>
</dbReference>
<evidence type="ECO:0000259" key="1">
    <source>
        <dbReference type="Pfam" id="PF16087"/>
    </source>
</evidence>
<accession>A0AAU9TME6</accession>
<gene>
    <name evidence="2" type="ORF">EEDITHA_LOCUS4499</name>
</gene>
<dbReference type="InterPro" id="IPR036397">
    <property type="entry name" value="RNaseH_sf"/>
</dbReference>
<protein>
    <recommendedName>
        <fullName evidence="1">DUF4817 domain-containing protein</fullName>
    </recommendedName>
</protein>
<dbReference type="PANTHER" id="PTHR47326:SF1">
    <property type="entry name" value="HTH PSQ-TYPE DOMAIN-CONTAINING PROTEIN"/>
    <property type="match status" value="1"/>
</dbReference>
<dbReference type="AlphaFoldDB" id="A0AAU9TME6"/>
<name>A0AAU9TME6_EUPED</name>
<dbReference type="Proteomes" id="UP001153954">
    <property type="component" value="Unassembled WGS sequence"/>
</dbReference>
<proteinExistence type="predicted"/>
<dbReference type="EMBL" id="CAKOGL010000007">
    <property type="protein sequence ID" value="CAH2088330.1"/>
    <property type="molecule type" value="Genomic_DNA"/>
</dbReference>
<sequence>MAYRYSNVEYTEMVRMLARCDDNLSEACRQYAARYSNLPTPSHETMLAAIQRLRDYGQFQHRMTDSDLPPRRTVHEHKEILEFFEADPAASTKDAARRFNVSQYFAWSIIRNESKYPFHLYRVQELTESDNPARVNFCNWLLAKRPTILLSDEATFGRVGLFNIRNEHLWCYKNPHEPRPHNYQHRFSVNVWAGIVNSTLLGPVFLDRLNGETYLQFLTETLPVLEYESIPLAFLRDMYFQHDLVHGPQGHCTLHQWDLR</sequence>
<dbReference type="GO" id="GO:0003676">
    <property type="term" value="F:nucleic acid binding"/>
    <property type="evidence" value="ECO:0007669"/>
    <property type="project" value="InterPro"/>
</dbReference>
<feature type="domain" description="DUF4817" evidence="1">
    <location>
        <begin position="8"/>
        <end position="58"/>
    </location>
</feature>
<dbReference type="PANTHER" id="PTHR47326">
    <property type="entry name" value="TRANSPOSABLE ELEMENT TC3 TRANSPOSASE-LIKE PROTEIN"/>
    <property type="match status" value="1"/>
</dbReference>
<reference evidence="2" key="1">
    <citation type="submission" date="2022-03" db="EMBL/GenBank/DDBJ databases">
        <authorList>
            <person name="Tunstrom K."/>
        </authorList>
    </citation>
    <scope>NUCLEOTIDE SEQUENCE</scope>
</reference>
<organism evidence="2 3">
    <name type="scientific">Euphydryas editha</name>
    <name type="common">Edith's checkerspot</name>
    <dbReference type="NCBI Taxonomy" id="104508"/>
    <lineage>
        <taxon>Eukaryota</taxon>
        <taxon>Metazoa</taxon>
        <taxon>Ecdysozoa</taxon>
        <taxon>Arthropoda</taxon>
        <taxon>Hexapoda</taxon>
        <taxon>Insecta</taxon>
        <taxon>Pterygota</taxon>
        <taxon>Neoptera</taxon>
        <taxon>Endopterygota</taxon>
        <taxon>Lepidoptera</taxon>
        <taxon>Glossata</taxon>
        <taxon>Ditrysia</taxon>
        <taxon>Papilionoidea</taxon>
        <taxon>Nymphalidae</taxon>
        <taxon>Nymphalinae</taxon>
        <taxon>Euphydryas</taxon>
    </lineage>
</organism>
<keyword evidence="3" id="KW-1185">Reference proteome</keyword>